<gene>
    <name evidence="1" type="ORF">CQR45_1043</name>
</gene>
<organism evidence="1 2">
    <name type="scientific">Bifidobacterium pseudolongum subsp. globosum</name>
    <dbReference type="NCBI Taxonomy" id="1690"/>
    <lineage>
        <taxon>Bacteria</taxon>
        <taxon>Bacillati</taxon>
        <taxon>Actinomycetota</taxon>
        <taxon>Actinomycetes</taxon>
        <taxon>Bifidobacteriales</taxon>
        <taxon>Bifidobacteriaceae</taxon>
        <taxon>Bifidobacterium</taxon>
    </lineage>
</organism>
<evidence type="ECO:0000313" key="2">
    <source>
        <dbReference type="Proteomes" id="UP000233722"/>
    </source>
</evidence>
<sequence>MSTTTDDGYASWWTPQQTADYLGRSVKTLAKWRSLQTHLDLPWVKYGHNVLYDPDGVRRWFHRHLKPRTGTLLEDCTRNQRLAERKRS</sequence>
<accession>A0A2N3QTR8</accession>
<dbReference type="InterPro" id="IPR036388">
    <property type="entry name" value="WH-like_DNA-bd_sf"/>
</dbReference>
<dbReference type="AlphaFoldDB" id="A0A2N3QTR8"/>
<proteinExistence type="predicted"/>
<dbReference type="Gene3D" id="1.10.10.10">
    <property type="entry name" value="Winged helix-like DNA-binding domain superfamily/Winged helix DNA-binding domain"/>
    <property type="match status" value="1"/>
</dbReference>
<evidence type="ECO:0000313" key="1">
    <source>
        <dbReference type="EMBL" id="PKU95399.1"/>
    </source>
</evidence>
<dbReference type="Proteomes" id="UP000233722">
    <property type="component" value="Unassembled WGS sequence"/>
</dbReference>
<protein>
    <recommendedName>
        <fullName evidence="3">Helix-turn-helix domain-containing protein</fullName>
    </recommendedName>
</protein>
<dbReference type="RefSeq" id="WP_180326838.1">
    <property type="nucleotide sequence ID" value="NZ_PCHA01000018.1"/>
</dbReference>
<dbReference type="EMBL" id="PCHA01000018">
    <property type="protein sequence ID" value="PKU95399.1"/>
    <property type="molecule type" value="Genomic_DNA"/>
</dbReference>
<evidence type="ECO:0008006" key="3">
    <source>
        <dbReference type="Google" id="ProtNLM"/>
    </source>
</evidence>
<dbReference type="SUPFAM" id="SSF46955">
    <property type="entry name" value="Putative DNA-binding domain"/>
    <property type="match status" value="1"/>
</dbReference>
<name>A0A2N3QTR8_9BIFI</name>
<dbReference type="InterPro" id="IPR009061">
    <property type="entry name" value="DNA-bd_dom_put_sf"/>
</dbReference>
<reference evidence="1 2" key="1">
    <citation type="submission" date="2017-10" db="EMBL/GenBank/DDBJ databases">
        <title>Bifidobacterium genomics.</title>
        <authorList>
            <person name="Lugli G.A."/>
            <person name="Milani C."/>
            <person name="Mancabelli L."/>
        </authorList>
    </citation>
    <scope>NUCLEOTIDE SEQUENCE [LARGE SCALE GENOMIC DNA]</scope>
    <source>
        <strain evidence="1 2">1747B</strain>
    </source>
</reference>
<comment type="caution">
    <text evidence="1">The sequence shown here is derived from an EMBL/GenBank/DDBJ whole genome shotgun (WGS) entry which is preliminary data.</text>
</comment>